<keyword evidence="1 3" id="KW-0732">Signal</keyword>
<dbReference type="InterPro" id="IPR037873">
    <property type="entry name" value="BamE-like"/>
</dbReference>
<evidence type="ECO:0000259" key="4">
    <source>
        <dbReference type="Pfam" id="PF04355"/>
    </source>
</evidence>
<dbReference type="PROSITE" id="PS51257">
    <property type="entry name" value="PROKAR_LIPOPROTEIN"/>
    <property type="match status" value="1"/>
</dbReference>
<gene>
    <name evidence="5" type="ORF">SAMN05216193_11863</name>
</gene>
<evidence type="ECO:0000313" key="5">
    <source>
        <dbReference type="EMBL" id="SDO92875.1"/>
    </source>
</evidence>
<evidence type="ECO:0000313" key="6">
    <source>
        <dbReference type="Proteomes" id="UP000242957"/>
    </source>
</evidence>
<keyword evidence="6" id="KW-1185">Reference proteome</keyword>
<dbReference type="Gene3D" id="3.30.1450.10">
    <property type="match status" value="1"/>
</dbReference>
<dbReference type="Pfam" id="PF04355">
    <property type="entry name" value="BamE"/>
    <property type="match status" value="1"/>
</dbReference>
<dbReference type="GO" id="GO:0019867">
    <property type="term" value="C:outer membrane"/>
    <property type="evidence" value="ECO:0007669"/>
    <property type="project" value="InterPro"/>
</dbReference>
<keyword evidence="5" id="KW-0449">Lipoprotein</keyword>
<evidence type="ECO:0000256" key="1">
    <source>
        <dbReference type="ARBA" id="ARBA00022729"/>
    </source>
</evidence>
<dbReference type="AlphaFoldDB" id="A0A1H0NKD5"/>
<keyword evidence="2" id="KW-0472">Membrane</keyword>
<evidence type="ECO:0000256" key="3">
    <source>
        <dbReference type="SAM" id="SignalP"/>
    </source>
</evidence>
<organism evidence="5 6">
    <name type="scientific">Pseudomonas jinjuensis</name>
    <dbReference type="NCBI Taxonomy" id="198616"/>
    <lineage>
        <taxon>Bacteria</taxon>
        <taxon>Pseudomonadati</taxon>
        <taxon>Pseudomonadota</taxon>
        <taxon>Gammaproteobacteria</taxon>
        <taxon>Pseudomonadales</taxon>
        <taxon>Pseudomonadaceae</taxon>
        <taxon>Pseudomonas</taxon>
    </lineage>
</organism>
<dbReference type="InterPro" id="IPR007450">
    <property type="entry name" value="BamE_dom"/>
</dbReference>
<reference evidence="6" key="1">
    <citation type="submission" date="2016-10" db="EMBL/GenBank/DDBJ databases">
        <authorList>
            <person name="Varghese N."/>
            <person name="Submissions S."/>
        </authorList>
    </citation>
    <scope>NUCLEOTIDE SEQUENCE [LARGE SCALE GENOMIC DNA]</scope>
    <source>
        <strain evidence="6">JCM 21621</strain>
    </source>
</reference>
<dbReference type="NCBIfam" id="NF008423">
    <property type="entry name" value="PRK11251.1"/>
    <property type="match status" value="1"/>
</dbReference>
<feature type="domain" description="Outer membrane protein assembly factor BamE" evidence="4">
    <location>
        <begin position="31"/>
        <end position="97"/>
    </location>
</feature>
<feature type="signal peptide" evidence="3">
    <location>
        <begin position="1"/>
        <end position="19"/>
    </location>
</feature>
<dbReference type="RefSeq" id="WP_084313340.1">
    <property type="nucleotide sequence ID" value="NZ_FNIJ01000018.1"/>
</dbReference>
<feature type="chain" id="PRO_5017188626" evidence="3">
    <location>
        <begin position="20"/>
        <end position="114"/>
    </location>
</feature>
<sequence length="114" mass="12594">MYRHTLLAMVVLAAVAGCASTKVQNPVNYVTYRDEPLVRDVEKGMSKSDVLRIGGTPSSTQERLMKPGSCNSYILTTDGRQQPYYVSFDGNGQVDGSGFMTCSELDRHERDARP</sequence>
<proteinExistence type="predicted"/>
<dbReference type="Proteomes" id="UP000242957">
    <property type="component" value="Unassembled WGS sequence"/>
</dbReference>
<evidence type="ECO:0000256" key="2">
    <source>
        <dbReference type="ARBA" id="ARBA00023136"/>
    </source>
</evidence>
<dbReference type="EMBL" id="FNIJ01000018">
    <property type="protein sequence ID" value="SDO92875.1"/>
    <property type="molecule type" value="Genomic_DNA"/>
</dbReference>
<dbReference type="OrthoDB" id="7003922at2"/>
<name>A0A1H0NKD5_9PSED</name>
<protein>
    <submittedName>
        <fullName evidence="5">Osmotically inducible lipoprotein OsmE</fullName>
    </submittedName>
</protein>
<dbReference type="STRING" id="198616.SAMN05216193_11863"/>
<accession>A0A1H0NKD5</accession>